<feature type="domain" description="Acyl-CoA thioesterase-like N-terminal HotDog" evidence="1">
    <location>
        <begin position="45"/>
        <end position="127"/>
    </location>
</feature>
<evidence type="ECO:0000259" key="1">
    <source>
        <dbReference type="Pfam" id="PF13622"/>
    </source>
</evidence>
<dbReference type="PANTHER" id="PTHR38110:SF1">
    <property type="entry name" value="THIOESTERASE DOMAIN-CONTAINING PROTEIN"/>
    <property type="match status" value="1"/>
</dbReference>
<evidence type="ECO:0000313" key="4">
    <source>
        <dbReference type="Proteomes" id="UP000625079"/>
    </source>
</evidence>
<dbReference type="EMBL" id="BMHC01000019">
    <property type="protein sequence ID" value="GGI31105.1"/>
    <property type="molecule type" value="Genomic_DNA"/>
</dbReference>
<feature type="domain" description="Acyl-CoA thioesterase-like C-terminal" evidence="2">
    <location>
        <begin position="152"/>
        <end position="284"/>
    </location>
</feature>
<dbReference type="InterPro" id="IPR049450">
    <property type="entry name" value="ACOT8-like_C"/>
</dbReference>
<name>A0AA87WAZ5_9BRAD</name>
<proteinExistence type="predicted"/>
<dbReference type="Pfam" id="PF20789">
    <property type="entry name" value="4HBT_3C"/>
    <property type="match status" value="1"/>
</dbReference>
<dbReference type="InterPro" id="IPR052389">
    <property type="entry name" value="Sec_Metab_Biosynth-Assoc"/>
</dbReference>
<comment type="caution">
    <text evidence="3">The sequence shown here is derived from an EMBL/GenBank/DDBJ whole genome shotgun (WGS) entry which is preliminary data.</text>
</comment>
<protein>
    <submittedName>
        <fullName evidence="3">Acyl-CoA thioesterase</fullName>
    </submittedName>
</protein>
<reference evidence="3" key="1">
    <citation type="journal article" date="2014" name="Int. J. Syst. Evol. Microbiol.">
        <title>Complete genome sequence of Corynebacterium casei LMG S-19264T (=DSM 44701T), isolated from a smear-ripened cheese.</title>
        <authorList>
            <consortium name="US DOE Joint Genome Institute (JGI-PGF)"/>
            <person name="Walter F."/>
            <person name="Albersmeier A."/>
            <person name="Kalinowski J."/>
            <person name="Ruckert C."/>
        </authorList>
    </citation>
    <scope>NUCLEOTIDE SEQUENCE</scope>
    <source>
        <strain evidence="3">CGMCC 1.15034</strain>
    </source>
</reference>
<dbReference type="InterPro" id="IPR042171">
    <property type="entry name" value="Acyl-CoA_hotdog"/>
</dbReference>
<dbReference type="AlphaFoldDB" id="A0AA87WAZ5"/>
<dbReference type="SUPFAM" id="SSF54637">
    <property type="entry name" value="Thioesterase/thiol ester dehydrase-isomerase"/>
    <property type="match status" value="2"/>
</dbReference>
<dbReference type="PANTHER" id="PTHR38110">
    <property type="entry name" value="CHROMOSOME 23, WHOLE GENOME SHOTGUN SEQUENCE"/>
    <property type="match status" value="1"/>
</dbReference>
<dbReference type="Proteomes" id="UP000625079">
    <property type="component" value="Unassembled WGS sequence"/>
</dbReference>
<dbReference type="Gene3D" id="2.40.160.210">
    <property type="entry name" value="Acyl-CoA thioesterase, double hotdog domain"/>
    <property type="match status" value="1"/>
</dbReference>
<dbReference type="InterPro" id="IPR049449">
    <property type="entry name" value="TesB_ACOT8-like_N"/>
</dbReference>
<sequence length="287" mass="31806">MIFIIPKAASVTPRTTMHAKLPHPFDDATRITAGDSSWQGHTSDDYWAFVGPFGGATAATILRALIDHPERAGDPLALTVNYCAPIAKGAFDLDVRLVKGNRSSQHWSVELSQGGGEVATLATAVFAERRPSWEHRVAQYPGAKPFEATLPFPKIAASWANQYEFRFVEGEMRIGPPHAEPASTYSKIWISDREPRKLDMLSLMSMSDAFFGRIFHARRELVPFGTVSLTTYFHTDSEELASENITRVLATADSKIMHKSYADQNAELWSPNGRLLATSTQIAYYKA</sequence>
<gene>
    <name evidence="3" type="ORF">GCM10010987_62770</name>
</gene>
<accession>A0AA87WAZ5</accession>
<organism evidence="3 4">
    <name type="scientific">Bradyrhizobium guangdongense</name>
    <dbReference type="NCBI Taxonomy" id="1325090"/>
    <lineage>
        <taxon>Bacteria</taxon>
        <taxon>Pseudomonadati</taxon>
        <taxon>Pseudomonadota</taxon>
        <taxon>Alphaproteobacteria</taxon>
        <taxon>Hyphomicrobiales</taxon>
        <taxon>Nitrobacteraceae</taxon>
        <taxon>Bradyrhizobium</taxon>
    </lineage>
</organism>
<dbReference type="InterPro" id="IPR029069">
    <property type="entry name" value="HotDog_dom_sf"/>
</dbReference>
<reference evidence="3" key="2">
    <citation type="submission" date="2022-12" db="EMBL/GenBank/DDBJ databases">
        <authorList>
            <person name="Sun Q."/>
            <person name="Zhou Y."/>
        </authorList>
    </citation>
    <scope>NUCLEOTIDE SEQUENCE</scope>
    <source>
        <strain evidence="3">CGMCC 1.15034</strain>
    </source>
</reference>
<evidence type="ECO:0000313" key="3">
    <source>
        <dbReference type="EMBL" id="GGI31105.1"/>
    </source>
</evidence>
<dbReference type="Pfam" id="PF13622">
    <property type="entry name" value="4HBT_3"/>
    <property type="match status" value="1"/>
</dbReference>
<evidence type="ECO:0000259" key="2">
    <source>
        <dbReference type="Pfam" id="PF20789"/>
    </source>
</evidence>